<keyword evidence="2" id="KW-1185">Reference proteome</keyword>
<dbReference type="EnsemblMetazoa" id="tetur05g03470.1">
    <property type="protein sequence ID" value="tetur05g03470.1"/>
    <property type="gene ID" value="tetur05g03470"/>
</dbReference>
<reference evidence="2" key="1">
    <citation type="submission" date="2011-08" db="EMBL/GenBank/DDBJ databases">
        <authorList>
            <person name="Rombauts S."/>
        </authorList>
    </citation>
    <scope>NUCLEOTIDE SEQUENCE</scope>
    <source>
        <strain evidence="2">London</strain>
    </source>
</reference>
<dbReference type="HOGENOM" id="CLU_2471952_0_0_1"/>
<sequence>MFSINLVDGRNYLTPNQNANYNQMVRHKRSFDILPQTLFDPLTIEELLASKAIKRAAMGVDLPDYILHYRSNLPNYGDLREKMQKGGK</sequence>
<evidence type="ECO:0000313" key="1">
    <source>
        <dbReference type="EnsemblMetazoa" id="tetur05g03470.1"/>
    </source>
</evidence>
<protein>
    <submittedName>
        <fullName evidence="1">Uncharacterized protein</fullName>
    </submittedName>
</protein>
<organism evidence="1 2">
    <name type="scientific">Tetranychus urticae</name>
    <name type="common">Two-spotted spider mite</name>
    <dbReference type="NCBI Taxonomy" id="32264"/>
    <lineage>
        <taxon>Eukaryota</taxon>
        <taxon>Metazoa</taxon>
        <taxon>Ecdysozoa</taxon>
        <taxon>Arthropoda</taxon>
        <taxon>Chelicerata</taxon>
        <taxon>Arachnida</taxon>
        <taxon>Acari</taxon>
        <taxon>Acariformes</taxon>
        <taxon>Trombidiformes</taxon>
        <taxon>Prostigmata</taxon>
        <taxon>Eleutherengona</taxon>
        <taxon>Raphignathae</taxon>
        <taxon>Tetranychoidea</taxon>
        <taxon>Tetranychidae</taxon>
        <taxon>Tetranychus</taxon>
    </lineage>
</organism>
<accession>T1K4Q8</accession>
<proteinExistence type="predicted"/>
<evidence type="ECO:0000313" key="2">
    <source>
        <dbReference type="Proteomes" id="UP000015104"/>
    </source>
</evidence>
<dbReference type="Proteomes" id="UP000015104">
    <property type="component" value="Unassembled WGS sequence"/>
</dbReference>
<reference evidence="1" key="2">
    <citation type="submission" date="2015-06" db="UniProtKB">
        <authorList>
            <consortium name="EnsemblMetazoa"/>
        </authorList>
    </citation>
    <scope>IDENTIFICATION</scope>
</reference>
<name>T1K4Q8_TETUR</name>
<dbReference type="EMBL" id="CAEY01001579">
    <property type="status" value="NOT_ANNOTATED_CDS"/>
    <property type="molecule type" value="Genomic_DNA"/>
</dbReference>
<dbReference type="AlphaFoldDB" id="T1K4Q8"/>